<dbReference type="Pfam" id="PF05225">
    <property type="entry name" value="HTH_psq"/>
    <property type="match status" value="1"/>
</dbReference>
<dbReference type="EMBL" id="JAUKUD010000006">
    <property type="protein sequence ID" value="KAK0740340.1"/>
    <property type="molecule type" value="Genomic_DNA"/>
</dbReference>
<protein>
    <recommendedName>
        <fullName evidence="1">HTH psq-type domain-containing protein</fullName>
    </recommendedName>
</protein>
<evidence type="ECO:0000313" key="3">
    <source>
        <dbReference type="Proteomes" id="UP001172155"/>
    </source>
</evidence>
<gene>
    <name evidence="2" type="ORF">B0T18DRAFT_417741</name>
</gene>
<evidence type="ECO:0000259" key="1">
    <source>
        <dbReference type="Pfam" id="PF05225"/>
    </source>
</evidence>
<organism evidence="2 3">
    <name type="scientific">Schizothecium vesticola</name>
    <dbReference type="NCBI Taxonomy" id="314040"/>
    <lineage>
        <taxon>Eukaryota</taxon>
        <taxon>Fungi</taxon>
        <taxon>Dikarya</taxon>
        <taxon>Ascomycota</taxon>
        <taxon>Pezizomycotina</taxon>
        <taxon>Sordariomycetes</taxon>
        <taxon>Sordariomycetidae</taxon>
        <taxon>Sordariales</taxon>
        <taxon>Schizotheciaceae</taxon>
        <taxon>Schizothecium</taxon>
    </lineage>
</organism>
<accession>A0AA40JYS5</accession>
<dbReference type="Gene3D" id="1.10.10.60">
    <property type="entry name" value="Homeodomain-like"/>
    <property type="match status" value="1"/>
</dbReference>
<comment type="caution">
    <text evidence="2">The sequence shown here is derived from an EMBL/GenBank/DDBJ whole genome shotgun (WGS) entry which is preliminary data.</text>
</comment>
<dbReference type="InterPro" id="IPR007889">
    <property type="entry name" value="HTH_Psq"/>
</dbReference>
<dbReference type="GO" id="GO:0003677">
    <property type="term" value="F:DNA binding"/>
    <property type="evidence" value="ECO:0007669"/>
    <property type="project" value="InterPro"/>
</dbReference>
<name>A0AA40JYS5_9PEZI</name>
<proteinExistence type="predicted"/>
<dbReference type="AlphaFoldDB" id="A0AA40JYS5"/>
<sequence length="109" mass="12261">MPSTLNEARVILALEAIQNDKDLSIRAAAKIYGVPVTTIRRRLAGRPIRRDIPANLRSLTDLEEQTILSIRAFSPRLYNVKDMANHLVFYKELEEGACKIVDGNMILLA</sequence>
<evidence type="ECO:0000313" key="2">
    <source>
        <dbReference type="EMBL" id="KAK0740340.1"/>
    </source>
</evidence>
<feature type="domain" description="HTH psq-type" evidence="1">
    <location>
        <begin position="11"/>
        <end position="47"/>
    </location>
</feature>
<reference evidence="2" key="1">
    <citation type="submission" date="2023-06" db="EMBL/GenBank/DDBJ databases">
        <title>Genome-scale phylogeny and comparative genomics of the fungal order Sordariales.</title>
        <authorList>
            <consortium name="Lawrence Berkeley National Laboratory"/>
            <person name="Hensen N."/>
            <person name="Bonometti L."/>
            <person name="Westerberg I."/>
            <person name="Brannstrom I.O."/>
            <person name="Guillou S."/>
            <person name="Cros-Aarteil S."/>
            <person name="Calhoun S."/>
            <person name="Haridas S."/>
            <person name="Kuo A."/>
            <person name="Mondo S."/>
            <person name="Pangilinan J."/>
            <person name="Riley R."/>
            <person name="LaButti K."/>
            <person name="Andreopoulos B."/>
            <person name="Lipzen A."/>
            <person name="Chen C."/>
            <person name="Yanf M."/>
            <person name="Daum C."/>
            <person name="Ng V."/>
            <person name="Clum A."/>
            <person name="Steindorff A."/>
            <person name="Ohm R."/>
            <person name="Martin F."/>
            <person name="Silar P."/>
            <person name="Natvig D."/>
            <person name="Lalanne C."/>
            <person name="Gautier V."/>
            <person name="Ament-velasquez S.L."/>
            <person name="Kruys A."/>
            <person name="Hutchinson M.I."/>
            <person name="Powell A.J."/>
            <person name="Barry K."/>
            <person name="Miller A.N."/>
            <person name="Grigoriev I.V."/>
            <person name="Debuchy R."/>
            <person name="Gladieux P."/>
            <person name="Thoren M.H."/>
            <person name="Johannesson H."/>
        </authorList>
    </citation>
    <scope>NUCLEOTIDE SEQUENCE</scope>
    <source>
        <strain evidence="2">SMH3187-1</strain>
    </source>
</reference>
<dbReference type="Proteomes" id="UP001172155">
    <property type="component" value="Unassembled WGS sequence"/>
</dbReference>
<dbReference type="InterPro" id="IPR009057">
    <property type="entry name" value="Homeodomain-like_sf"/>
</dbReference>
<keyword evidence="3" id="KW-1185">Reference proteome</keyword>
<dbReference type="SUPFAM" id="SSF46689">
    <property type="entry name" value="Homeodomain-like"/>
    <property type="match status" value="1"/>
</dbReference>